<dbReference type="InterPro" id="IPR029063">
    <property type="entry name" value="SAM-dependent_MTases_sf"/>
</dbReference>
<name>B3PGF3_CELJU</name>
<dbReference type="NCBIfam" id="NF033788">
    <property type="entry name" value="HTH_metalloreg"/>
    <property type="match status" value="1"/>
</dbReference>
<evidence type="ECO:0000313" key="2">
    <source>
        <dbReference type="EMBL" id="ACE85930.1"/>
    </source>
</evidence>
<dbReference type="CDD" id="cd00090">
    <property type="entry name" value="HTH_ARSR"/>
    <property type="match status" value="1"/>
</dbReference>
<dbReference type="eggNOG" id="COG0640">
    <property type="taxonomic scope" value="Bacteria"/>
</dbReference>
<dbReference type="PANTHER" id="PTHR43861">
    <property type="entry name" value="TRANS-ACONITATE 2-METHYLTRANSFERASE-RELATED"/>
    <property type="match status" value="1"/>
</dbReference>
<dbReference type="InterPro" id="IPR036390">
    <property type="entry name" value="WH_DNA-bd_sf"/>
</dbReference>
<organism evidence="2 3">
    <name type="scientific">Cellvibrio japonicus (strain Ueda107)</name>
    <name type="common">Pseudomonas fluorescens subsp. cellulosa</name>
    <dbReference type="NCBI Taxonomy" id="498211"/>
    <lineage>
        <taxon>Bacteria</taxon>
        <taxon>Pseudomonadati</taxon>
        <taxon>Pseudomonadota</taxon>
        <taxon>Gammaproteobacteria</taxon>
        <taxon>Cellvibrionales</taxon>
        <taxon>Cellvibrionaceae</taxon>
        <taxon>Cellvibrio</taxon>
    </lineage>
</organism>
<dbReference type="KEGG" id="cja:CJA_0208"/>
<evidence type="ECO:0000313" key="3">
    <source>
        <dbReference type="Proteomes" id="UP000001036"/>
    </source>
</evidence>
<dbReference type="SUPFAM" id="SSF53335">
    <property type="entry name" value="S-adenosyl-L-methionine-dependent methyltransferases"/>
    <property type="match status" value="1"/>
</dbReference>
<dbReference type="EMBL" id="CP000934">
    <property type="protein sequence ID" value="ACE85930.1"/>
    <property type="molecule type" value="Genomic_DNA"/>
</dbReference>
<dbReference type="InterPro" id="IPR036388">
    <property type="entry name" value="WH-like_DNA-bd_sf"/>
</dbReference>
<dbReference type="Pfam" id="PF08241">
    <property type="entry name" value="Methyltransf_11"/>
    <property type="match status" value="1"/>
</dbReference>
<accession>B3PGF3</accession>
<dbReference type="CDD" id="cd02440">
    <property type="entry name" value="AdoMet_MTases"/>
    <property type="match status" value="1"/>
</dbReference>
<dbReference type="Gene3D" id="1.10.10.10">
    <property type="entry name" value="Winged helix-like DNA-binding domain superfamily/Winged helix DNA-binding domain"/>
    <property type="match status" value="1"/>
</dbReference>
<dbReference type="SUPFAM" id="SSF46785">
    <property type="entry name" value="Winged helix' DNA-binding domain"/>
    <property type="match status" value="1"/>
</dbReference>
<sequence>MAALLDWRPMSSQILTSIPEPASGSLDADNALTHLLKAAGDPLRLDILRVLARDSFGVLELCRIFSIKQSGMSHHLKVLTTAGLLSSRREANSIFYRRAYLPPDSPLAALQQQLFATVDTQPLSPALREQIALLQQERSQVAQGFFSENADKFRAQQDLIASYPVYAEPMAQLLNNTPLRAKNLALEVGPGEGEFLALLSPQFDQVIALDNAANMLDKARRFAAGKQLRNIEFIHGDTASLPSHKVLADCILVNMVLHHTPSPADIFQDLSRALVPGGALLICDLCRHEQAWVRDACGDLWQGFEPDDFSRWAASAGLEEGQSVYFALRNGFQIQLRQFFKLANV</sequence>
<dbReference type="InterPro" id="IPR001845">
    <property type="entry name" value="HTH_ArsR_DNA-bd_dom"/>
</dbReference>
<gene>
    <name evidence="2" type="ordered locus">CJA_0208</name>
</gene>
<protein>
    <submittedName>
        <fullName evidence="2">Transcriptional regulator, ArsR family</fullName>
    </submittedName>
</protein>
<reference evidence="2 3" key="1">
    <citation type="journal article" date="2008" name="J. Bacteriol.">
        <title>Insights into plant cell wall degradation from the genome sequence of the soil bacterium Cellvibrio japonicus.</title>
        <authorList>
            <person name="Deboy R.T."/>
            <person name="Mongodin E.F."/>
            <person name="Fouts D.E."/>
            <person name="Tailford L.E."/>
            <person name="Khouri H."/>
            <person name="Emerson J.B."/>
            <person name="Mohamoud Y."/>
            <person name="Watkins K."/>
            <person name="Henrissat B."/>
            <person name="Gilbert H.J."/>
            <person name="Nelson K.E."/>
        </authorList>
    </citation>
    <scope>NUCLEOTIDE SEQUENCE [LARGE SCALE GENOMIC DNA]</scope>
    <source>
        <strain evidence="2 3">Ueda107</strain>
    </source>
</reference>
<dbReference type="AlphaFoldDB" id="B3PGF3"/>
<dbReference type="InterPro" id="IPR013216">
    <property type="entry name" value="Methyltransf_11"/>
</dbReference>
<evidence type="ECO:0000259" key="1">
    <source>
        <dbReference type="PROSITE" id="PS50987"/>
    </source>
</evidence>
<dbReference type="Proteomes" id="UP000001036">
    <property type="component" value="Chromosome"/>
</dbReference>
<dbReference type="Gene3D" id="3.40.50.150">
    <property type="entry name" value="Vaccinia Virus protein VP39"/>
    <property type="match status" value="1"/>
</dbReference>
<keyword evidence="3" id="KW-1185">Reference proteome</keyword>
<dbReference type="STRING" id="498211.CJA_0208"/>
<dbReference type="PROSITE" id="PS50987">
    <property type="entry name" value="HTH_ARSR_2"/>
    <property type="match status" value="1"/>
</dbReference>
<dbReference type="Pfam" id="PF12840">
    <property type="entry name" value="HTH_20"/>
    <property type="match status" value="1"/>
</dbReference>
<dbReference type="eggNOG" id="COG0500">
    <property type="taxonomic scope" value="Bacteria"/>
</dbReference>
<dbReference type="GO" id="GO:0003700">
    <property type="term" value="F:DNA-binding transcription factor activity"/>
    <property type="evidence" value="ECO:0007669"/>
    <property type="project" value="InterPro"/>
</dbReference>
<dbReference type="InterPro" id="IPR011991">
    <property type="entry name" value="ArsR-like_HTH"/>
</dbReference>
<dbReference type="HOGENOM" id="CLU_063642_1_0_6"/>
<proteinExistence type="predicted"/>
<feature type="domain" description="HTH arsR-type" evidence="1">
    <location>
        <begin position="26"/>
        <end position="122"/>
    </location>
</feature>
<dbReference type="SMART" id="SM00418">
    <property type="entry name" value="HTH_ARSR"/>
    <property type="match status" value="1"/>
</dbReference>
<dbReference type="GO" id="GO:0008757">
    <property type="term" value="F:S-adenosylmethionine-dependent methyltransferase activity"/>
    <property type="evidence" value="ECO:0007669"/>
    <property type="project" value="InterPro"/>
</dbReference>
<dbReference type="PRINTS" id="PR00778">
    <property type="entry name" value="HTHARSR"/>
</dbReference>